<comment type="catalytic activity">
    <reaction evidence="1">
        <text>ATP-independent breakage of single-stranded DNA, followed by passage and rejoining.</text>
        <dbReference type="EC" id="5.6.2.1"/>
    </reaction>
</comment>
<evidence type="ECO:0000256" key="2">
    <source>
        <dbReference type="SAM" id="Coils"/>
    </source>
</evidence>
<dbReference type="GO" id="GO:0003917">
    <property type="term" value="F:DNA topoisomerase type I (single strand cut, ATP-independent) activity"/>
    <property type="evidence" value="ECO:0007669"/>
    <property type="project" value="UniProtKB-UniRule"/>
</dbReference>
<dbReference type="Proteomes" id="UP000710432">
    <property type="component" value="Unassembled WGS sequence"/>
</dbReference>
<reference evidence="4" key="1">
    <citation type="submission" date="2020-03" db="EMBL/GenBank/DDBJ databases">
        <title>Studies in the Genomics of Life Span.</title>
        <authorList>
            <person name="Glass D."/>
        </authorList>
    </citation>
    <scope>NUCLEOTIDE SEQUENCE</scope>
    <source>
        <strain evidence="4">LTLLF</strain>
        <tissue evidence="4">Muscle</tissue>
    </source>
</reference>
<dbReference type="PROSITE" id="PS52038">
    <property type="entry name" value="TOPO_IB_2"/>
    <property type="match status" value="1"/>
</dbReference>
<dbReference type="GO" id="GO:0042645">
    <property type="term" value="C:mitochondrial nucleoid"/>
    <property type="evidence" value="ECO:0007669"/>
    <property type="project" value="TreeGrafter"/>
</dbReference>
<dbReference type="Pfam" id="PF14370">
    <property type="entry name" value="Topo_C_assoc"/>
    <property type="match status" value="1"/>
</dbReference>
<gene>
    <name evidence="4" type="ORF">LTLLF_114055</name>
</gene>
<dbReference type="InterPro" id="IPR051062">
    <property type="entry name" value="Topoisomerase_IB"/>
</dbReference>
<dbReference type="GO" id="GO:0003677">
    <property type="term" value="F:DNA binding"/>
    <property type="evidence" value="ECO:0007669"/>
    <property type="project" value="UniProtKB-UniRule"/>
</dbReference>
<comment type="caution">
    <text evidence="4">The sequence shown here is derived from an EMBL/GenBank/DDBJ whole genome shotgun (WGS) entry which is preliminary data.</text>
</comment>
<keyword evidence="1" id="KW-0413">Isomerase</keyword>
<keyword evidence="1" id="KW-0799">Topoisomerase</keyword>
<feature type="coiled-coil region" evidence="2">
    <location>
        <begin position="44"/>
        <end position="71"/>
    </location>
</feature>
<evidence type="ECO:0000259" key="3">
    <source>
        <dbReference type="Pfam" id="PF14370"/>
    </source>
</evidence>
<evidence type="ECO:0000313" key="5">
    <source>
        <dbReference type="Proteomes" id="UP000710432"/>
    </source>
</evidence>
<keyword evidence="1" id="KW-0238">DNA-binding</keyword>
<dbReference type="GO" id="GO:0005694">
    <property type="term" value="C:chromosome"/>
    <property type="evidence" value="ECO:0007669"/>
    <property type="project" value="InterPro"/>
</dbReference>
<proteinExistence type="inferred from homology"/>
<organism evidence="4 5">
    <name type="scientific">Microtus ochrogaster</name>
    <name type="common">Prairie vole</name>
    <dbReference type="NCBI Taxonomy" id="79684"/>
    <lineage>
        <taxon>Eukaryota</taxon>
        <taxon>Metazoa</taxon>
        <taxon>Chordata</taxon>
        <taxon>Craniata</taxon>
        <taxon>Vertebrata</taxon>
        <taxon>Euteleostomi</taxon>
        <taxon>Mammalia</taxon>
        <taxon>Eutheria</taxon>
        <taxon>Euarchontoglires</taxon>
        <taxon>Glires</taxon>
        <taxon>Rodentia</taxon>
        <taxon>Myomorpha</taxon>
        <taxon>Muroidea</taxon>
        <taxon>Cricetidae</taxon>
        <taxon>Arvicolinae</taxon>
        <taxon>Microtus</taxon>
    </lineage>
</organism>
<dbReference type="EMBL" id="JAATJU010009100">
    <property type="protein sequence ID" value="KAH0518780.1"/>
    <property type="molecule type" value="Genomic_DNA"/>
</dbReference>
<sequence length="125" mass="14466">MPVRLEGIQRGVQLSQSSCCEMSCMSPEVLCGARGFLRTVAHSLLQKQRRLLKKEEQLARLRAQATDKEENKQVALGTAKLNYLDPRISIAWCKRFGVPIEKIYSKTQRERFAWAFERADENFEF</sequence>
<dbReference type="GO" id="GO:0006260">
    <property type="term" value="P:DNA replication"/>
    <property type="evidence" value="ECO:0007669"/>
    <property type="project" value="TreeGrafter"/>
</dbReference>
<dbReference type="Gene3D" id="1.10.132.10">
    <property type="match status" value="1"/>
</dbReference>
<dbReference type="SUPFAM" id="SSF56349">
    <property type="entry name" value="DNA breaking-rejoining enzymes"/>
    <property type="match status" value="1"/>
</dbReference>
<dbReference type="SUPFAM" id="SSF46596">
    <property type="entry name" value="Eukaryotic DNA topoisomerase I, dispensable insert domain"/>
    <property type="match status" value="1"/>
</dbReference>
<dbReference type="InterPro" id="IPR011010">
    <property type="entry name" value="DNA_brk_join_enz"/>
</dbReference>
<protein>
    <submittedName>
        <fullName evidence="4">DNA topoisomerase I, mitochondrial</fullName>
    </submittedName>
</protein>
<name>A0A8J6GX21_MICOH</name>
<dbReference type="AlphaFoldDB" id="A0A8J6GX21"/>
<evidence type="ECO:0000256" key="1">
    <source>
        <dbReference type="PROSITE-ProRule" id="PRU01382"/>
    </source>
</evidence>
<feature type="domain" description="Topoisomerase I C-terminal" evidence="3">
    <location>
        <begin position="55"/>
        <end position="125"/>
    </location>
</feature>
<feature type="active site" description="O-(3'-phospho-DNA)-tyrosine intermediate" evidence="1">
    <location>
        <position position="83"/>
    </location>
</feature>
<dbReference type="GO" id="GO:0006265">
    <property type="term" value="P:DNA topological change"/>
    <property type="evidence" value="ECO:0007669"/>
    <property type="project" value="UniProtKB-UniRule"/>
</dbReference>
<keyword evidence="2" id="KW-0175">Coiled coil</keyword>
<dbReference type="PANTHER" id="PTHR10290:SF1">
    <property type="entry name" value="DNA TOPOISOMERASE I, MITOCHONDRIAL"/>
    <property type="match status" value="1"/>
</dbReference>
<evidence type="ECO:0000313" key="4">
    <source>
        <dbReference type="EMBL" id="KAH0518780.1"/>
    </source>
</evidence>
<dbReference type="InterPro" id="IPR025834">
    <property type="entry name" value="TopoI_C_dom"/>
</dbReference>
<dbReference type="PANTHER" id="PTHR10290">
    <property type="entry name" value="DNA TOPOISOMERASE I"/>
    <property type="match status" value="1"/>
</dbReference>
<accession>A0A8J6GX21</accession>
<comment type="similarity">
    <text evidence="1">Belongs to the type IB topoisomerase family.</text>
</comment>
<dbReference type="InterPro" id="IPR014727">
    <property type="entry name" value="TopoI_cat_a/b-sub_euk"/>
</dbReference>